<evidence type="ECO:0000256" key="2">
    <source>
        <dbReference type="SAM" id="SignalP"/>
    </source>
</evidence>
<reference evidence="3 4" key="2">
    <citation type="journal article" date="2013" name="Genome Biol. Evol.">
        <title>Genome sequencing of Giardia lamblia genotypes A2 and B isolates (DH and GS) and comparative analysis with the genomes of genotypes A1 and E (WB and Pig).</title>
        <authorList>
            <person name="Adam R.D."/>
            <person name="Dahlstrom E.W."/>
            <person name="Martens C.A."/>
            <person name="Bruno D.P."/>
            <person name="Barbian K.D."/>
            <person name="Ricklefs S.M."/>
            <person name="Hernandez M.M."/>
            <person name="Narla N.P."/>
            <person name="Patel R.B."/>
            <person name="Porcella S.F."/>
            <person name="Nash T.E."/>
        </authorList>
    </citation>
    <scope>NUCLEOTIDE SEQUENCE [LARGE SCALE GENOMIC DNA]</scope>
    <source>
        <strain evidence="3 4">GS</strain>
    </source>
</reference>
<proteinExistence type="predicted"/>
<evidence type="ECO:0000313" key="3">
    <source>
        <dbReference type="EMBL" id="ESU44462.1"/>
    </source>
</evidence>
<keyword evidence="1" id="KW-1133">Transmembrane helix</keyword>
<feature type="chain" id="PRO_5004753889" evidence="2">
    <location>
        <begin position="28"/>
        <end position="399"/>
    </location>
</feature>
<keyword evidence="1" id="KW-0472">Membrane</keyword>
<reference evidence="4" key="1">
    <citation type="submission" date="2012-02" db="EMBL/GenBank/DDBJ databases">
        <title>Genome sequencing of Giardia lamblia Genotypes A2 and B isolates (DH and GS) and comparative analysis with the genomes of Genotypes A1 and E (WB and Pig).</title>
        <authorList>
            <person name="Adam R."/>
            <person name="Dahlstrom E."/>
            <person name="Martens C."/>
            <person name="Bruno D."/>
            <person name="Barbian K."/>
            <person name="Porcella S.F."/>
            <person name="Nash T."/>
        </authorList>
    </citation>
    <scope>NUCLEOTIDE SEQUENCE</scope>
    <source>
        <strain evidence="4">GS</strain>
    </source>
</reference>
<dbReference type="AlphaFoldDB" id="V6U1G3"/>
<feature type="transmembrane region" description="Helical" evidence="1">
    <location>
        <begin position="370"/>
        <end position="394"/>
    </location>
</feature>
<evidence type="ECO:0000313" key="4">
    <source>
        <dbReference type="Proteomes" id="UP000018040"/>
    </source>
</evidence>
<dbReference type="InterPro" id="IPR005127">
    <property type="entry name" value="Giardia_VSP"/>
</dbReference>
<comment type="caution">
    <text evidence="3">The sequence shown here is derived from an EMBL/GenBank/DDBJ whole genome shotgun (WGS) entry which is preliminary data.</text>
</comment>
<protein>
    <submittedName>
        <fullName evidence="3">Variant-specific surface protein</fullName>
    </submittedName>
</protein>
<dbReference type="Gene3D" id="2.10.220.10">
    <property type="entry name" value="Hormone Receptor, Insulin-like Growth Factor Receptor 1, Chain A, domain 2"/>
    <property type="match status" value="1"/>
</dbReference>
<dbReference type="InterPro" id="IPR052798">
    <property type="entry name" value="Giardia_VSA"/>
</dbReference>
<dbReference type="InterPro" id="IPR009030">
    <property type="entry name" value="Growth_fac_rcpt_cys_sf"/>
</dbReference>
<dbReference type="PANTHER" id="PTHR23275">
    <property type="entry name" value="CABRIOLET.-RELATED"/>
    <property type="match status" value="1"/>
</dbReference>
<dbReference type="SUPFAM" id="SSF57184">
    <property type="entry name" value="Growth factor receptor domain"/>
    <property type="match status" value="1"/>
</dbReference>
<feature type="signal peptide" evidence="2">
    <location>
        <begin position="1"/>
        <end position="27"/>
    </location>
</feature>
<name>V6U1G3_GIAIN</name>
<organism evidence="3 4">
    <name type="scientific">Giardia intestinalis</name>
    <name type="common">Giardia lamblia</name>
    <dbReference type="NCBI Taxonomy" id="5741"/>
    <lineage>
        <taxon>Eukaryota</taxon>
        <taxon>Metamonada</taxon>
        <taxon>Diplomonadida</taxon>
        <taxon>Hexamitidae</taxon>
        <taxon>Giardiinae</taxon>
        <taxon>Giardia</taxon>
    </lineage>
</organism>
<keyword evidence="2" id="KW-0732">Signal</keyword>
<keyword evidence="1" id="KW-0812">Transmembrane</keyword>
<dbReference type="EMBL" id="AHHH01000022">
    <property type="protein sequence ID" value="ESU44462.1"/>
    <property type="molecule type" value="Genomic_DNA"/>
</dbReference>
<dbReference type="VEuPathDB" id="GiardiaDB:DHA2_153495"/>
<dbReference type="SMART" id="SM00261">
    <property type="entry name" value="FU"/>
    <property type="match status" value="3"/>
</dbReference>
<gene>
    <name evidence="3" type="ORF">GSB_151816</name>
</gene>
<dbReference type="PANTHER" id="PTHR23275:SF100">
    <property type="entry name" value="EGF-LIKE DOMAIN-CONTAINING PROTEIN"/>
    <property type="match status" value="1"/>
</dbReference>
<evidence type="ECO:0000256" key="1">
    <source>
        <dbReference type="SAM" id="Phobius"/>
    </source>
</evidence>
<dbReference type="VEuPathDB" id="GiardiaDB:QR46_4768"/>
<dbReference type="InterPro" id="IPR006212">
    <property type="entry name" value="Furin_repeat"/>
</dbReference>
<dbReference type="VEuPathDB" id="GiardiaDB:GL50581_845"/>
<dbReference type="Proteomes" id="UP000018040">
    <property type="component" value="Unassembled WGS sequence"/>
</dbReference>
<dbReference type="Pfam" id="PF03302">
    <property type="entry name" value="VSP"/>
    <property type="match status" value="1"/>
</dbReference>
<sequence length="399" mass="40777">MGIYHYERAIRTISALLAIYLAAGALAAACSDSQTNCAEGQCDTVGGTEICTQCKQSFVPINGACVEAAANNDKCKDTDGNADADQTCKVCLLQTFMYKGGCYEGSNEIGQIICEAIGNEVGKCQSCKAANGFFRNPEAANNVDSCISCGDTTGVTVGNGGSAKTYKGVDGCKTCTLSNSTTIATCTECSTDLYLKTETSGTSCVASNACTGDFFPMTDTADSNKKKCLACSDENCKTCSGAATACTSCKDTGMIYLKKEADSDTGTCVDKTGCTDGNYIDEEAKTCSTCASAGTTDCKTCAKTDGVVACASCEANQKFGLNKKSCVKDCPTSSQAGSDSVCVCNDGFTPSTDSTACVAASSGPNLSTGAIAGISVAAVVVVGGLVGFLCWWFICRGKA</sequence>
<accession>V6U1G3</accession>